<comment type="caution">
    <text evidence="1">The sequence shown here is derived from an EMBL/GenBank/DDBJ whole genome shotgun (WGS) entry which is preliminary data.</text>
</comment>
<dbReference type="Proteomes" id="UP000529861">
    <property type="component" value="Unassembled WGS sequence"/>
</dbReference>
<evidence type="ECO:0000313" key="1">
    <source>
        <dbReference type="EMBL" id="NNG67545.1"/>
    </source>
</evidence>
<accession>A0A7Y2L918</accession>
<protein>
    <recommendedName>
        <fullName evidence="3">Protein involved in plasmid replication-relaxation</fullName>
    </recommendedName>
</protein>
<dbReference type="EMBL" id="JABEQB010000031">
    <property type="protein sequence ID" value="NNG67545.1"/>
    <property type="molecule type" value="Genomic_DNA"/>
</dbReference>
<dbReference type="AlphaFoldDB" id="A0A7Y2L918"/>
<evidence type="ECO:0000313" key="2">
    <source>
        <dbReference type="Proteomes" id="UP000529861"/>
    </source>
</evidence>
<proteinExistence type="predicted"/>
<reference evidence="1 2" key="1">
    <citation type="submission" date="2020-04" db="EMBL/GenBank/DDBJ databases">
        <title>Draft genome sequence of Caldanaerobacter sunterraneus. strain 1523vc isolated from Griffin hot spring, Kamchatka, Russia.</title>
        <authorList>
            <person name="Toshchakov S.V."/>
            <person name="Podosokorskaya O.A."/>
            <person name="Kublanov I.V."/>
            <person name="Korzhenkov A."/>
            <person name="Patrushev M.V."/>
        </authorList>
    </citation>
    <scope>NUCLEOTIDE SEQUENCE [LARGE SCALE GENOMIC DNA]</scope>
    <source>
        <strain evidence="1 2">1523vc</strain>
    </source>
</reference>
<gene>
    <name evidence="1" type="ORF">HKI81_10025</name>
</gene>
<organism evidence="1 2">
    <name type="scientific">Caldanaerobacter subterraneus</name>
    <dbReference type="NCBI Taxonomy" id="911092"/>
    <lineage>
        <taxon>Bacteria</taxon>
        <taxon>Bacillati</taxon>
        <taxon>Bacillota</taxon>
        <taxon>Clostridia</taxon>
        <taxon>Thermoanaerobacterales</taxon>
        <taxon>Thermoanaerobacteraceae</taxon>
        <taxon>Caldanaerobacter</taxon>
    </lineage>
</organism>
<sequence>MILLTERDMKIIHFIETVGVASIKQIRRVFFKSKQGDEIARRRMREIIKHSNIKRTRSSFTNEYIYYVKNFKYLNHALAVTDFYIKLLEYGGEIKIFNREFKIGSFRADAFIRYHLDKKAYLFFLEVHFSNKFNLKKYMDIYKSGEWAILGTFPRLVIYTDKKNIKIDETEVPFKVFVLHTDTNISKIFL</sequence>
<evidence type="ECO:0008006" key="3">
    <source>
        <dbReference type="Google" id="ProtNLM"/>
    </source>
</evidence>
<name>A0A7Y2L918_9THEO</name>